<evidence type="ECO:0000256" key="1">
    <source>
        <dbReference type="ARBA" id="ARBA00004123"/>
    </source>
</evidence>
<dbReference type="GO" id="GO:0003682">
    <property type="term" value="F:chromatin binding"/>
    <property type="evidence" value="ECO:0007669"/>
    <property type="project" value="InterPro"/>
</dbReference>
<feature type="active site" evidence="8 9">
    <location>
        <position position="811"/>
    </location>
</feature>
<dbReference type="NCBIfam" id="TIGR00675">
    <property type="entry name" value="dcm"/>
    <property type="match status" value="1"/>
</dbReference>
<protein>
    <recommendedName>
        <fullName evidence="11">Cytosine-specific methyltransferase</fullName>
        <ecNumber evidence="11">2.1.1.37</ecNumber>
    </recommendedName>
</protein>
<evidence type="ECO:0000313" key="15">
    <source>
        <dbReference type="Proteomes" id="UP001218188"/>
    </source>
</evidence>
<dbReference type="GO" id="GO:0044027">
    <property type="term" value="P:negative regulation of gene expression via chromosomal CpG island methylation"/>
    <property type="evidence" value="ECO:0007669"/>
    <property type="project" value="TreeGrafter"/>
</dbReference>
<evidence type="ECO:0000259" key="13">
    <source>
        <dbReference type="PROSITE" id="PS51038"/>
    </source>
</evidence>
<dbReference type="Pfam" id="PF01426">
    <property type="entry name" value="BAH"/>
    <property type="match status" value="1"/>
</dbReference>
<comment type="catalytic activity">
    <reaction evidence="11">
        <text>a 2'-deoxycytidine in DNA + S-adenosyl-L-methionine = a 5-methyl-2'-deoxycytidine in DNA + S-adenosyl-L-homocysteine + H(+)</text>
        <dbReference type="Rhea" id="RHEA:13681"/>
        <dbReference type="Rhea" id="RHEA-COMP:11369"/>
        <dbReference type="Rhea" id="RHEA-COMP:11370"/>
        <dbReference type="ChEBI" id="CHEBI:15378"/>
        <dbReference type="ChEBI" id="CHEBI:57856"/>
        <dbReference type="ChEBI" id="CHEBI:59789"/>
        <dbReference type="ChEBI" id="CHEBI:85452"/>
        <dbReference type="ChEBI" id="CHEBI:85454"/>
        <dbReference type="EC" id="2.1.1.37"/>
    </reaction>
</comment>
<evidence type="ECO:0000256" key="4">
    <source>
        <dbReference type="ARBA" id="ARBA00022691"/>
    </source>
</evidence>
<keyword evidence="4 9" id="KW-0949">S-adenosyl-L-methionine</keyword>
<gene>
    <name evidence="14" type="ORF">C8F04DRAFT_1128641</name>
</gene>
<evidence type="ECO:0000256" key="10">
    <source>
        <dbReference type="RuleBase" id="RU000416"/>
    </source>
</evidence>
<comment type="caution">
    <text evidence="14">The sequence shown here is derived from an EMBL/GenBank/DDBJ whole genome shotgun (WGS) entry which is preliminary data.</text>
</comment>
<dbReference type="InterPro" id="IPR001525">
    <property type="entry name" value="C5_MeTfrase"/>
</dbReference>
<dbReference type="PROSITE" id="PS51038">
    <property type="entry name" value="BAH"/>
    <property type="match status" value="1"/>
</dbReference>
<dbReference type="InterPro" id="IPR050390">
    <property type="entry name" value="C5-Methyltransferase"/>
</dbReference>
<dbReference type="Gene3D" id="3.90.120.10">
    <property type="entry name" value="DNA Methylase, subunit A, domain 2"/>
    <property type="match status" value="1"/>
</dbReference>
<dbReference type="PROSITE" id="PS00094">
    <property type="entry name" value="C5_MTASE_1"/>
    <property type="match status" value="1"/>
</dbReference>
<dbReference type="GO" id="GO:0003886">
    <property type="term" value="F:DNA (cytosine-5-)-methyltransferase activity"/>
    <property type="evidence" value="ECO:0007669"/>
    <property type="project" value="UniProtKB-EC"/>
</dbReference>
<dbReference type="PIRSF" id="PIRSF037404">
    <property type="entry name" value="DNMT1"/>
    <property type="match status" value="1"/>
</dbReference>
<keyword evidence="3 9" id="KW-0808">Transferase</keyword>
<evidence type="ECO:0000256" key="11">
    <source>
        <dbReference type="RuleBase" id="RU000417"/>
    </source>
</evidence>
<organism evidence="14 15">
    <name type="scientific">Mycena alexandri</name>
    <dbReference type="NCBI Taxonomy" id="1745969"/>
    <lineage>
        <taxon>Eukaryota</taxon>
        <taxon>Fungi</taxon>
        <taxon>Dikarya</taxon>
        <taxon>Basidiomycota</taxon>
        <taxon>Agaricomycotina</taxon>
        <taxon>Agaricomycetes</taxon>
        <taxon>Agaricomycetidae</taxon>
        <taxon>Agaricales</taxon>
        <taxon>Marasmiineae</taxon>
        <taxon>Mycenaceae</taxon>
        <taxon>Mycena</taxon>
    </lineage>
</organism>
<keyword evidence="2 9" id="KW-0489">Methyltransferase</keyword>
<evidence type="ECO:0000256" key="7">
    <source>
        <dbReference type="ARBA" id="ARBA00023242"/>
    </source>
</evidence>
<dbReference type="GO" id="GO:0003677">
    <property type="term" value="F:DNA binding"/>
    <property type="evidence" value="ECO:0007669"/>
    <property type="project" value="UniProtKB-KW"/>
</dbReference>
<dbReference type="PANTHER" id="PTHR10629:SF52">
    <property type="entry name" value="DNA (CYTOSINE-5)-METHYLTRANSFERASE 1"/>
    <property type="match status" value="1"/>
</dbReference>
<dbReference type="PROSITE" id="PS00095">
    <property type="entry name" value="C5_MTASE_2"/>
    <property type="match status" value="1"/>
</dbReference>
<feature type="region of interest" description="Disordered" evidence="12">
    <location>
        <begin position="1"/>
        <end position="66"/>
    </location>
</feature>
<evidence type="ECO:0000256" key="6">
    <source>
        <dbReference type="ARBA" id="ARBA00023125"/>
    </source>
</evidence>
<dbReference type="InterPro" id="IPR031303">
    <property type="entry name" value="C5_meth_CS"/>
</dbReference>
<dbReference type="InterPro" id="IPR001025">
    <property type="entry name" value="BAH_dom"/>
</dbReference>
<name>A0AAD6SH50_9AGAR</name>
<keyword evidence="6" id="KW-0238">DNA-binding</keyword>
<dbReference type="PROSITE" id="PS51679">
    <property type="entry name" value="SAM_MT_C5"/>
    <property type="match status" value="1"/>
</dbReference>
<dbReference type="EC" id="2.1.1.37" evidence="11"/>
<dbReference type="InterPro" id="IPR018117">
    <property type="entry name" value="C5_DNA_meth_AS"/>
</dbReference>
<keyword evidence="15" id="KW-1185">Reference proteome</keyword>
<evidence type="ECO:0000256" key="8">
    <source>
        <dbReference type="PIRSR" id="PIRSR037404-1"/>
    </source>
</evidence>
<dbReference type="AlphaFoldDB" id="A0AAD6SH50"/>
<dbReference type="GO" id="GO:0032259">
    <property type="term" value="P:methylation"/>
    <property type="evidence" value="ECO:0007669"/>
    <property type="project" value="UniProtKB-KW"/>
</dbReference>
<accession>A0AAD6SH50</accession>
<dbReference type="GO" id="GO:0005634">
    <property type="term" value="C:nucleus"/>
    <property type="evidence" value="ECO:0007669"/>
    <property type="project" value="UniProtKB-SubCell"/>
</dbReference>
<keyword evidence="5" id="KW-0677">Repeat</keyword>
<dbReference type="InterPro" id="IPR022702">
    <property type="entry name" value="Cytosine_MeTrfase1_RFD"/>
</dbReference>
<comment type="similarity">
    <text evidence="9 10">Belongs to the class I-like SAM-binding methyltransferase superfamily. C5-methyltransferase family.</text>
</comment>
<dbReference type="Proteomes" id="UP001218188">
    <property type="component" value="Unassembled WGS sequence"/>
</dbReference>
<evidence type="ECO:0000256" key="12">
    <source>
        <dbReference type="SAM" id="MobiDB-lite"/>
    </source>
</evidence>
<sequence>MGSRGLPYVLLTRRSSSKRPYPTPPPTSRSSSPPKKRSRHGREESISLAGPAGAGSSSGPGDVEYREGELDLGEGISSKENGIPIRHLSHFCIYDHGQLVQTTELLGLIPPKRFTASGFVKVHHLDPDDDDEEDEDRPFVKDLHIIEFNVHAIDRGKKTIDKYIYIRTPRAWYILDDPAPEYKTLFTPFRLRHQFMHLVVSTVLRNPKATYAEFVGSLPSPLTEGQLRSEEIITHFLVYFPSIAEDLNKSVENVPLLKTLRAPGFYNHKLVVPDDLFEVEHKALVTPIVGAIVTPHLSCKMTVVSSEPEYTFLPESMDLGEHDDRVSLRWGNRLTENGHYDSVQVDGITYRPGDIVSVNGGKDADEERAESDLRADSFCVNTYARRVWFIQIAYLFEDNKNLDKRGKPLKKLHGSWLVHGSRTLVQEAAHSQELFLLEECHDIHVSSIFRKCSVRELEVDKLGPLDAADEKSTTYFTRFVWDEDGLYYKDPPTPEDQMRLKRIVPDAPCVNCGRKDEEELRPQLVPIGDDLSDGFSQFGKTYHVNDFAFVKPLKSDLTAPTLLRIGRILEIRLLGVNSQGDLITDLVKSKLAKNQVVACRVRYFERYTSEALERYTSEKISIYDHLRLFQSLEIGWVKAENLMGVPFVKLLRGNDAAIDHWLQDKSILNRFYTNTRLSVAKLLVPLAKDQFEVCEICTGKHEQESVQRKGPIKCFDIFSGAGGLARGLEDSGFIRTNWSVEINANACGTFEANHPGAHVICENVNDVLKYIADRNEGKVSAPLRRADGSTIPDDHIPRRGEVDMLAGGPPCQPFSGANLHRREDDVQSTLPYTMLGLVEVLQPTYVLLENVTGLAYYDLTGSGKRVKMAVIKLVEASLLALGYQVRVQIPQVGEYGAPQDRERVIFLAAKRGHKLPELPTPTHAFFKAGRDWKFPLRKSDRIRRSIQSKTDEQHIYAAHPPVTVDDAIDDLPKFDWVNPHTVIRQVPGDVEEQSRRDSEGIVQCTVKKGVPAGFAQPVALTTKARTRYQRTMRREDGLVSEHLTQSFPESVVEPTTLVPLRPWSNYRHLPKEFPPKDRSTPHYGRLDGNNCFKTAMTRPRPNKPRSWFLHPHQKRSLTLREVARSQGFPDSYVLCSTNNTASGRLRDYFQQVGNAVPVPLAAALGRSIRAAWMHDCNERDRREESVEL</sequence>
<dbReference type="InterPro" id="IPR029063">
    <property type="entry name" value="SAM-dependent_MTases_sf"/>
</dbReference>
<keyword evidence="7" id="KW-0539">Nucleus</keyword>
<dbReference type="Gene3D" id="2.30.30.490">
    <property type="match status" value="1"/>
</dbReference>
<evidence type="ECO:0000313" key="14">
    <source>
        <dbReference type="EMBL" id="KAJ7025347.1"/>
    </source>
</evidence>
<dbReference type="InterPro" id="IPR043151">
    <property type="entry name" value="BAH_sf"/>
</dbReference>
<proteinExistence type="inferred from homology"/>
<feature type="domain" description="BAH" evidence="13">
    <location>
        <begin position="348"/>
        <end position="492"/>
    </location>
</feature>
<dbReference type="Pfam" id="PF12047">
    <property type="entry name" value="DNMT1-RFD"/>
    <property type="match status" value="1"/>
</dbReference>
<dbReference type="PRINTS" id="PR00105">
    <property type="entry name" value="C5METTRFRASE"/>
</dbReference>
<evidence type="ECO:0000256" key="9">
    <source>
        <dbReference type="PROSITE-ProRule" id="PRU01016"/>
    </source>
</evidence>
<evidence type="ECO:0000256" key="5">
    <source>
        <dbReference type="ARBA" id="ARBA00022737"/>
    </source>
</evidence>
<evidence type="ECO:0000256" key="2">
    <source>
        <dbReference type="ARBA" id="ARBA00022603"/>
    </source>
</evidence>
<dbReference type="Pfam" id="PF00145">
    <property type="entry name" value="DNA_methylase"/>
    <property type="match status" value="1"/>
</dbReference>
<dbReference type="EMBL" id="JARJCM010000154">
    <property type="protein sequence ID" value="KAJ7025347.1"/>
    <property type="molecule type" value="Genomic_DNA"/>
</dbReference>
<evidence type="ECO:0000256" key="3">
    <source>
        <dbReference type="ARBA" id="ARBA00022679"/>
    </source>
</evidence>
<dbReference type="GO" id="GO:0006346">
    <property type="term" value="P:DNA methylation-dependent constitutive heterochromatin formation"/>
    <property type="evidence" value="ECO:0007669"/>
    <property type="project" value="InterPro"/>
</dbReference>
<comment type="subcellular location">
    <subcellularLocation>
        <location evidence="1">Nucleus</location>
    </subcellularLocation>
</comment>
<dbReference type="SMART" id="SM00439">
    <property type="entry name" value="BAH"/>
    <property type="match status" value="1"/>
</dbReference>
<dbReference type="SUPFAM" id="SSF53335">
    <property type="entry name" value="S-adenosyl-L-methionine-dependent methyltransferases"/>
    <property type="match status" value="1"/>
</dbReference>
<dbReference type="PANTHER" id="PTHR10629">
    <property type="entry name" value="CYTOSINE-SPECIFIC METHYLTRANSFERASE"/>
    <property type="match status" value="1"/>
</dbReference>
<dbReference type="Gene3D" id="3.40.50.150">
    <property type="entry name" value="Vaccinia Virus protein VP39"/>
    <property type="match status" value="1"/>
</dbReference>
<reference evidence="14" key="1">
    <citation type="submission" date="2023-03" db="EMBL/GenBank/DDBJ databases">
        <title>Massive genome expansion in bonnet fungi (Mycena s.s.) driven by repeated elements and novel gene families across ecological guilds.</title>
        <authorList>
            <consortium name="Lawrence Berkeley National Laboratory"/>
            <person name="Harder C.B."/>
            <person name="Miyauchi S."/>
            <person name="Viragh M."/>
            <person name="Kuo A."/>
            <person name="Thoen E."/>
            <person name="Andreopoulos B."/>
            <person name="Lu D."/>
            <person name="Skrede I."/>
            <person name="Drula E."/>
            <person name="Henrissat B."/>
            <person name="Morin E."/>
            <person name="Kohler A."/>
            <person name="Barry K."/>
            <person name="LaButti K."/>
            <person name="Morin E."/>
            <person name="Salamov A."/>
            <person name="Lipzen A."/>
            <person name="Mereny Z."/>
            <person name="Hegedus B."/>
            <person name="Baldrian P."/>
            <person name="Stursova M."/>
            <person name="Weitz H."/>
            <person name="Taylor A."/>
            <person name="Grigoriev I.V."/>
            <person name="Nagy L.G."/>
            <person name="Martin F."/>
            <person name="Kauserud H."/>
        </authorList>
    </citation>
    <scope>NUCLEOTIDE SEQUENCE</scope>
    <source>
        <strain evidence="14">CBHHK200</strain>
    </source>
</reference>